<dbReference type="GO" id="GO:0008270">
    <property type="term" value="F:zinc ion binding"/>
    <property type="evidence" value="ECO:0007669"/>
    <property type="project" value="TreeGrafter"/>
</dbReference>
<dbReference type="InterPro" id="IPR020602">
    <property type="entry name" value="GTP_CycHdrlase_I_dom"/>
</dbReference>
<comment type="caution">
    <text evidence="11">The sequence shown here is derived from an EMBL/GenBank/DDBJ whole genome shotgun (WGS) entry which is preliminary data.</text>
</comment>
<keyword evidence="12" id="KW-1185">Reference proteome</keyword>
<dbReference type="InterPro" id="IPR001474">
    <property type="entry name" value="GTP_CycHdrlase_I"/>
</dbReference>
<evidence type="ECO:0000256" key="7">
    <source>
        <dbReference type="ARBA" id="ARBA00023007"/>
    </source>
</evidence>
<dbReference type="Gene3D" id="1.10.286.10">
    <property type="match status" value="1"/>
</dbReference>
<comment type="similarity">
    <text evidence="2">Belongs to the GTP cyclohydrolase I family.</text>
</comment>
<dbReference type="NCBIfam" id="NF006825">
    <property type="entry name" value="PRK09347.1-2"/>
    <property type="match status" value="1"/>
</dbReference>
<dbReference type="InterPro" id="IPR018234">
    <property type="entry name" value="GTP_CycHdrlase_I_CS"/>
</dbReference>
<dbReference type="EMBL" id="JTDF01021483">
    <property type="protein sequence ID" value="KAF8561780.1"/>
    <property type="molecule type" value="Genomic_DNA"/>
</dbReference>
<evidence type="ECO:0000256" key="6">
    <source>
        <dbReference type="ARBA" id="ARBA00022801"/>
    </source>
</evidence>
<dbReference type="InterPro" id="IPR043134">
    <property type="entry name" value="GTP-CH-I_N"/>
</dbReference>
<evidence type="ECO:0000256" key="5">
    <source>
        <dbReference type="ARBA" id="ARBA00022741"/>
    </source>
</evidence>
<evidence type="ECO:0000313" key="11">
    <source>
        <dbReference type="EMBL" id="KAF8561780.1"/>
    </source>
</evidence>
<dbReference type="GO" id="GO:0006729">
    <property type="term" value="P:tetrahydrobiopterin biosynthetic process"/>
    <property type="evidence" value="ECO:0007669"/>
    <property type="project" value="UniProtKB-KW"/>
</dbReference>
<evidence type="ECO:0000256" key="1">
    <source>
        <dbReference type="ARBA" id="ARBA00005080"/>
    </source>
</evidence>
<evidence type="ECO:0000256" key="9">
    <source>
        <dbReference type="ARBA" id="ARBA00030854"/>
    </source>
</evidence>
<evidence type="ECO:0000256" key="8">
    <source>
        <dbReference type="ARBA" id="ARBA00023134"/>
    </source>
</evidence>
<evidence type="ECO:0000259" key="10">
    <source>
        <dbReference type="Pfam" id="PF01227"/>
    </source>
</evidence>
<evidence type="ECO:0000256" key="4">
    <source>
        <dbReference type="ARBA" id="ARBA00017272"/>
    </source>
</evidence>
<comment type="pathway">
    <text evidence="1">Cofactor biosynthesis; 7,8-dihydroneopterin triphosphate biosynthesis; 7,8-dihydroneopterin triphosphate from GTP: step 1/1.</text>
</comment>
<dbReference type="GO" id="GO:0005525">
    <property type="term" value="F:GTP binding"/>
    <property type="evidence" value="ECO:0007669"/>
    <property type="project" value="UniProtKB-KW"/>
</dbReference>
<dbReference type="Proteomes" id="UP000699462">
    <property type="component" value="Unassembled WGS sequence"/>
</dbReference>
<dbReference type="GO" id="GO:0046654">
    <property type="term" value="P:tetrahydrofolate biosynthetic process"/>
    <property type="evidence" value="ECO:0007669"/>
    <property type="project" value="InterPro"/>
</dbReference>
<dbReference type="OrthoDB" id="4966at2759"/>
<organism evidence="11 12">
    <name type="scientific">Paragonimus westermani</name>
    <dbReference type="NCBI Taxonomy" id="34504"/>
    <lineage>
        <taxon>Eukaryota</taxon>
        <taxon>Metazoa</taxon>
        <taxon>Spiralia</taxon>
        <taxon>Lophotrochozoa</taxon>
        <taxon>Platyhelminthes</taxon>
        <taxon>Trematoda</taxon>
        <taxon>Digenea</taxon>
        <taxon>Plagiorchiida</taxon>
        <taxon>Troglotremata</taxon>
        <taxon>Troglotrematidae</taxon>
        <taxon>Paragonimus</taxon>
    </lineage>
</organism>
<proteinExistence type="inferred from homology"/>
<evidence type="ECO:0000313" key="12">
    <source>
        <dbReference type="Proteomes" id="UP000699462"/>
    </source>
</evidence>
<dbReference type="AlphaFoldDB" id="A0A8T0D1M6"/>
<dbReference type="CDD" id="cd00642">
    <property type="entry name" value="GTP_cyclohydro1"/>
    <property type="match status" value="1"/>
</dbReference>
<dbReference type="SUPFAM" id="SSF55620">
    <property type="entry name" value="Tetrahydrobiopterin biosynthesis enzymes-like"/>
    <property type="match status" value="1"/>
</dbReference>
<accession>A0A8T0D1M6</accession>
<keyword evidence="6" id="KW-0378">Hydrolase</keyword>
<dbReference type="PANTHER" id="PTHR11109">
    <property type="entry name" value="GTP CYCLOHYDROLASE I"/>
    <property type="match status" value="1"/>
</dbReference>
<dbReference type="FunFam" id="3.30.1130.10:FF:000012">
    <property type="entry name" value="GTP cyclohydrolase 1"/>
    <property type="match status" value="1"/>
</dbReference>
<dbReference type="PROSITE" id="PS00859">
    <property type="entry name" value="GTP_CYCLOHYDROL_1_1"/>
    <property type="match status" value="1"/>
</dbReference>
<dbReference type="Pfam" id="PF01227">
    <property type="entry name" value="GTP_cyclohydroI"/>
    <property type="match status" value="1"/>
</dbReference>
<dbReference type="GO" id="GO:0005737">
    <property type="term" value="C:cytoplasm"/>
    <property type="evidence" value="ECO:0007669"/>
    <property type="project" value="TreeGrafter"/>
</dbReference>
<dbReference type="InterPro" id="IPR043133">
    <property type="entry name" value="GTP-CH-I_C/QueF"/>
</dbReference>
<evidence type="ECO:0000256" key="2">
    <source>
        <dbReference type="ARBA" id="ARBA00008085"/>
    </source>
</evidence>
<dbReference type="NCBIfam" id="NF006826">
    <property type="entry name" value="PRK09347.1-3"/>
    <property type="match status" value="1"/>
</dbReference>
<dbReference type="PANTHER" id="PTHR11109:SF7">
    <property type="entry name" value="GTP CYCLOHYDROLASE 1"/>
    <property type="match status" value="1"/>
</dbReference>
<evidence type="ECO:0000256" key="3">
    <source>
        <dbReference type="ARBA" id="ARBA00012715"/>
    </source>
</evidence>
<gene>
    <name evidence="11" type="ORF">P879_11235</name>
</gene>
<dbReference type="HAMAP" id="MF_00223">
    <property type="entry name" value="FolE"/>
    <property type="match status" value="1"/>
</dbReference>
<reference evidence="11 12" key="1">
    <citation type="submission" date="2019-07" db="EMBL/GenBank/DDBJ databases">
        <title>Annotation for the trematode Paragonimus westermani.</title>
        <authorList>
            <person name="Choi Y.-J."/>
        </authorList>
    </citation>
    <scope>NUCLEOTIDE SEQUENCE [LARGE SCALE GENOMIC DNA]</scope>
    <source>
        <strain evidence="11">180907_Pwestermani</strain>
    </source>
</reference>
<dbReference type="PROSITE" id="PS00860">
    <property type="entry name" value="GTP_CYCLOHYDROL_1_2"/>
    <property type="match status" value="1"/>
</dbReference>
<dbReference type="NCBIfam" id="TIGR00063">
    <property type="entry name" value="folE"/>
    <property type="match status" value="1"/>
</dbReference>
<name>A0A8T0D1M6_9TREM</name>
<dbReference type="Gene3D" id="3.30.1130.10">
    <property type="match status" value="1"/>
</dbReference>
<dbReference type="EC" id="3.5.4.16" evidence="3"/>
<protein>
    <recommendedName>
        <fullName evidence="4">GTP cyclohydrolase 1</fullName>
        <ecNumber evidence="3">3.5.4.16</ecNumber>
    </recommendedName>
    <alternativeName>
        <fullName evidence="9">GTP cyclohydrolase I</fullName>
    </alternativeName>
</protein>
<keyword evidence="5" id="KW-0547">Nucleotide-binding</keyword>
<keyword evidence="8" id="KW-0342">GTP-binding</keyword>
<keyword evidence="7" id="KW-0783">Tetrahydrobiopterin biosynthesis</keyword>
<sequence length="391" mass="43730">MSLNKRLRGMTLSEKSLQPAVVRQQTRSSTRASSLSAYECSVYSKAKDNYLNDQFTNASTANLMSDHCQSSLKRSRHYWSTEEITSKSVIGSDSSYVSGDPLTTQNLDNSLHDVDSKPGITKLGDSLLSGKLSNVKNPCERTRIMQPKSVFLSDPNFRNFLPDPLPGTKTVAKFHQHCPVGCKLVSPTSRSVLKIFGQENPSEDSEILRLLTSLYEKILFLIGEDPHREGLVNTPERAAKAIFYLTKGYAESISDFLNDAIFEEDHNGLVMVKDIEMFSLCEHHLLPFTGRVTVGYLPNKRVLGLSKLARIVEMYSRRLQIQERLTTEIAEAVNQVVQPAGVGVVVEATHMCMVMRGVQKFNTVTVTQRMLGALSTDEKIRAEFLNFVSKR</sequence>
<feature type="domain" description="GTP cyclohydrolase I" evidence="10">
    <location>
        <begin position="215"/>
        <end position="388"/>
    </location>
</feature>
<dbReference type="GO" id="GO:0003934">
    <property type="term" value="F:GTP cyclohydrolase I activity"/>
    <property type="evidence" value="ECO:0007669"/>
    <property type="project" value="UniProtKB-EC"/>
</dbReference>